<keyword evidence="3" id="KW-0732">Signal</keyword>
<dbReference type="AlphaFoldDB" id="A0A4V1M9W9"/>
<accession>A0A4V1M9W9</accession>
<dbReference type="RefSeq" id="WP_129004137.1">
    <property type="nucleotide sequence ID" value="NZ_SDHZ01000002.1"/>
</dbReference>
<evidence type="ECO:0000256" key="5">
    <source>
        <dbReference type="ARBA" id="ARBA00023237"/>
    </source>
</evidence>
<name>A0A4V1M9W9_9BACT</name>
<comment type="subcellular location">
    <subcellularLocation>
        <location evidence="1">Cell outer membrane</location>
    </subcellularLocation>
</comment>
<feature type="domain" description="SusD-like N-terminal" evidence="7">
    <location>
        <begin position="94"/>
        <end position="223"/>
    </location>
</feature>
<evidence type="ECO:0000259" key="7">
    <source>
        <dbReference type="Pfam" id="PF14322"/>
    </source>
</evidence>
<reference evidence="8 9" key="1">
    <citation type="submission" date="2019-01" db="EMBL/GenBank/DDBJ databases">
        <title>Filimonas sp. strain TTM-71.</title>
        <authorList>
            <person name="Chen W.-M."/>
        </authorList>
    </citation>
    <scope>NUCLEOTIDE SEQUENCE [LARGE SCALE GENOMIC DNA]</scope>
    <source>
        <strain evidence="8 9">TTM-71</strain>
    </source>
</reference>
<dbReference type="SUPFAM" id="SSF48452">
    <property type="entry name" value="TPR-like"/>
    <property type="match status" value="1"/>
</dbReference>
<evidence type="ECO:0000313" key="9">
    <source>
        <dbReference type="Proteomes" id="UP000290545"/>
    </source>
</evidence>
<dbReference type="Pfam" id="PF14322">
    <property type="entry name" value="SusD-like_3"/>
    <property type="match status" value="1"/>
</dbReference>
<keyword evidence="9" id="KW-1185">Reference proteome</keyword>
<evidence type="ECO:0000256" key="3">
    <source>
        <dbReference type="ARBA" id="ARBA00022729"/>
    </source>
</evidence>
<feature type="domain" description="RagB/SusD" evidence="6">
    <location>
        <begin position="344"/>
        <end position="471"/>
    </location>
</feature>
<dbReference type="InterPro" id="IPR033985">
    <property type="entry name" value="SusD-like_N"/>
</dbReference>
<dbReference type="Proteomes" id="UP000290545">
    <property type="component" value="Unassembled WGS sequence"/>
</dbReference>
<keyword evidence="5" id="KW-0998">Cell outer membrane</keyword>
<dbReference type="EMBL" id="SDHZ01000002">
    <property type="protein sequence ID" value="RXK83134.1"/>
    <property type="molecule type" value="Genomic_DNA"/>
</dbReference>
<organism evidence="8 9">
    <name type="scientific">Filimonas effusa</name>
    <dbReference type="NCBI Taxonomy" id="2508721"/>
    <lineage>
        <taxon>Bacteria</taxon>
        <taxon>Pseudomonadati</taxon>
        <taxon>Bacteroidota</taxon>
        <taxon>Chitinophagia</taxon>
        <taxon>Chitinophagales</taxon>
        <taxon>Chitinophagaceae</taxon>
        <taxon>Filimonas</taxon>
    </lineage>
</organism>
<protein>
    <submittedName>
        <fullName evidence="8">RagB/SusD family nutrient uptake outer membrane protein</fullName>
    </submittedName>
</protein>
<comment type="similarity">
    <text evidence="2">Belongs to the SusD family.</text>
</comment>
<dbReference type="OrthoDB" id="697229at2"/>
<dbReference type="InterPro" id="IPR011990">
    <property type="entry name" value="TPR-like_helical_dom_sf"/>
</dbReference>
<dbReference type="Pfam" id="PF03995">
    <property type="entry name" value="Inhibitor_I36"/>
    <property type="match status" value="1"/>
</dbReference>
<evidence type="ECO:0000259" key="6">
    <source>
        <dbReference type="Pfam" id="PF07980"/>
    </source>
</evidence>
<gene>
    <name evidence="8" type="ORF">ESB13_13510</name>
</gene>
<dbReference type="InterPro" id="IPR012944">
    <property type="entry name" value="SusD_RagB_dom"/>
</dbReference>
<dbReference type="GO" id="GO:0009279">
    <property type="term" value="C:cell outer membrane"/>
    <property type="evidence" value="ECO:0007669"/>
    <property type="project" value="UniProtKB-SubCell"/>
</dbReference>
<sequence>MKSLSNYIVLLLLVVLSSSCNKYLDITPKGKIIIETADDLYNLVSLPGRGYPVNQFQYLADDMWIRESFIIGQPKSLYNVHFLFDDSESRLLYVTAWSLYNQTYKYINRWNMICTLIGEANGADSIKALAFAEARVFRAFDHFLLVNMYAKQYDPATATLDGGICIMDKYDLESIPKQASVAEVYAFILKDLDEAIPHLQVNPKDVYHPSLAFAWALKAKVHLFKKEFDKAKEAALKSLSYNNSIYDLVEYAKLGGPSKVNVPPGVNPETLSYMYMTGYNEMNFAGSSFMFSKEFTDLFSKNDARFNLFFTTTGANVDGKGTSAWNNTKYTAFFYPTVGMKTPEVHLMLAECYAREGNLGEAMKVINALRAKRITLASEATLATPATIKATMDIVIAERRKELLFGFNRLWDLRRFNTEPEYAKTIVRKFPVVNTSLPQQTYTLAPDSKLYILPFGLDVLKLNPALKVNSGEALPW</sequence>
<comment type="caution">
    <text evidence="8">The sequence shown here is derived from an EMBL/GenBank/DDBJ whole genome shotgun (WGS) entry which is preliminary data.</text>
</comment>
<evidence type="ECO:0000313" key="8">
    <source>
        <dbReference type="EMBL" id="RXK83134.1"/>
    </source>
</evidence>
<dbReference type="Gene3D" id="1.25.40.390">
    <property type="match status" value="1"/>
</dbReference>
<evidence type="ECO:0000256" key="4">
    <source>
        <dbReference type="ARBA" id="ARBA00023136"/>
    </source>
</evidence>
<dbReference type="PROSITE" id="PS51257">
    <property type="entry name" value="PROKAR_LIPOPROTEIN"/>
    <property type="match status" value="1"/>
</dbReference>
<dbReference type="Pfam" id="PF07980">
    <property type="entry name" value="SusD_RagB"/>
    <property type="match status" value="1"/>
</dbReference>
<keyword evidence="4" id="KW-0472">Membrane</keyword>
<proteinExistence type="inferred from homology"/>
<evidence type="ECO:0000256" key="1">
    <source>
        <dbReference type="ARBA" id="ARBA00004442"/>
    </source>
</evidence>
<evidence type="ECO:0000256" key="2">
    <source>
        <dbReference type="ARBA" id="ARBA00006275"/>
    </source>
</evidence>